<proteinExistence type="predicted"/>
<dbReference type="OrthoDB" id="6410451at2759"/>
<comment type="caution">
    <text evidence="3">The sequence shown here is derived from an EMBL/GenBank/DDBJ whole genome shotgun (WGS) entry which is preliminary data.</text>
</comment>
<evidence type="ECO:0000256" key="1">
    <source>
        <dbReference type="SAM" id="MobiDB-lite"/>
    </source>
</evidence>
<evidence type="ECO:0000313" key="3">
    <source>
        <dbReference type="EMBL" id="GAV00652.1"/>
    </source>
</evidence>
<keyword evidence="4" id="KW-1185">Reference proteome</keyword>
<sequence>MSSTTVMGSVLVLIFTLCLVNAVLLPKGMNPSAMAGSSSELSMGSPMEGPYVDGRGDDDDDVRGNNAALMDYLLNKQAQYRLLQAQKNAMSKRNKYRCAFNAVSCFGRRK</sequence>
<dbReference type="EMBL" id="BDGG01000006">
    <property type="protein sequence ID" value="GAV00652.1"/>
    <property type="molecule type" value="Genomic_DNA"/>
</dbReference>
<protein>
    <submittedName>
        <fullName evidence="3">Uncharacterized protein</fullName>
    </submittedName>
</protein>
<keyword evidence="2" id="KW-0472">Membrane</keyword>
<keyword evidence="2" id="KW-0812">Transmembrane</keyword>
<accession>A0A1D1VG97</accession>
<organism evidence="3 4">
    <name type="scientific">Ramazzottius varieornatus</name>
    <name type="common">Water bear</name>
    <name type="synonym">Tardigrade</name>
    <dbReference type="NCBI Taxonomy" id="947166"/>
    <lineage>
        <taxon>Eukaryota</taxon>
        <taxon>Metazoa</taxon>
        <taxon>Ecdysozoa</taxon>
        <taxon>Tardigrada</taxon>
        <taxon>Eutardigrada</taxon>
        <taxon>Parachela</taxon>
        <taxon>Hypsibioidea</taxon>
        <taxon>Ramazzottiidae</taxon>
        <taxon>Ramazzottius</taxon>
    </lineage>
</organism>
<evidence type="ECO:0000313" key="4">
    <source>
        <dbReference type="Proteomes" id="UP000186922"/>
    </source>
</evidence>
<dbReference type="Proteomes" id="UP000186922">
    <property type="component" value="Unassembled WGS sequence"/>
</dbReference>
<keyword evidence="2" id="KW-1133">Transmembrane helix</keyword>
<gene>
    <name evidence="3" type="primary">RvY_11472</name>
    <name evidence="3" type="synonym">RvY_11472.1</name>
    <name evidence="3" type="ORF">RvY_11472-1</name>
</gene>
<dbReference type="AlphaFoldDB" id="A0A1D1VG97"/>
<feature type="region of interest" description="Disordered" evidence="1">
    <location>
        <begin position="35"/>
        <end position="60"/>
    </location>
</feature>
<evidence type="ECO:0000256" key="2">
    <source>
        <dbReference type="SAM" id="Phobius"/>
    </source>
</evidence>
<name>A0A1D1VG97_RAMVA</name>
<feature type="transmembrane region" description="Helical" evidence="2">
    <location>
        <begin position="6"/>
        <end position="25"/>
    </location>
</feature>
<reference evidence="3 4" key="1">
    <citation type="journal article" date="2016" name="Nat. Commun.">
        <title>Extremotolerant tardigrade genome and improved radiotolerance of human cultured cells by tardigrade-unique protein.</title>
        <authorList>
            <person name="Hashimoto T."/>
            <person name="Horikawa D.D."/>
            <person name="Saito Y."/>
            <person name="Kuwahara H."/>
            <person name="Kozuka-Hata H."/>
            <person name="Shin-I T."/>
            <person name="Minakuchi Y."/>
            <person name="Ohishi K."/>
            <person name="Motoyama A."/>
            <person name="Aizu T."/>
            <person name="Enomoto A."/>
            <person name="Kondo K."/>
            <person name="Tanaka S."/>
            <person name="Hara Y."/>
            <person name="Koshikawa S."/>
            <person name="Sagara H."/>
            <person name="Miura T."/>
            <person name="Yokobori S."/>
            <person name="Miyagawa K."/>
            <person name="Suzuki Y."/>
            <person name="Kubo T."/>
            <person name="Oyama M."/>
            <person name="Kohara Y."/>
            <person name="Fujiyama A."/>
            <person name="Arakawa K."/>
            <person name="Katayama T."/>
            <person name="Toyoda A."/>
            <person name="Kunieda T."/>
        </authorList>
    </citation>
    <scope>NUCLEOTIDE SEQUENCE [LARGE SCALE GENOMIC DNA]</scope>
    <source>
        <strain evidence="3 4">YOKOZUNA-1</strain>
    </source>
</reference>